<protein>
    <submittedName>
        <fullName evidence="1">Uncharacterized protein</fullName>
    </submittedName>
</protein>
<evidence type="ECO:0000313" key="2">
    <source>
        <dbReference type="Proteomes" id="UP000708208"/>
    </source>
</evidence>
<name>A0A8J2P1V4_9HEXA</name>
<accession>A0A8J2P1V4</accession>
<reference evidence="1" key="1">
    <citation type="submission" date="2021-06" db="EMBL/GenBank/DDBJ databases">
        <authorList>
            <person name="Hodson N. C."/>
            <person name="Mongue J. A."/>
            <person name="Jaron S. K."/>
        </authorList>
    </citation>
    <scope>NUCLEOTIDE SEQUENCE</scope>
</reference>
<feature type="non-terminal residue" evidence="1">
    <location>
        <position position="1"/>
    </location>
</feature>
<proteinExistence type="predicted"/>
<dbReference type="EMBL" id="CAJVCH010089360">
    <property type="protein sequence ID" value="CAG7722446.1"/>
    <property type="molecule type" value="Genomic_DNA"/>
</dbReference>
<evidence type="ECO:0000313" key="1">
    <source>
        <dbReference type="EMBL" id="CAG7722446.1"/>
    </source>
</evidence>
<sequence>MAPNGQRIFKPGKKVPLPKFDKDLHNYLNSSGPFDERMWFQLNKQTRVFYLDKNYDFTNKNDYQLVCEALGRKYPKIDVKKFRKLFSKSCNNHRQYLKITARDKEDEAPESNVEQDVQEHENVIAGNKDSTETSAHGSNQELDPLSRQYAASSTCSKAEKIIPTPLTSAHPDVRHGDLSSVTADAANIVPLGLESSSDDI</sequence>
<comment type="caution">
    <text evidence="1">The sequence shown here is derived from an EMBL/GenBank/DDBJ whole genome shotgun (WGS) entry which is preliminary data.</text>
</comment>
<dbReference type="AlphaFoldDB" id="A0A8J2P1V4"/>
<keyword evidence="2" id="KW-1185">Reference proteome</keyword>
<dbReference type="Proteomes" id="UP000708208">
    <property type="component" value="Unassembled WGS sequence"/>
</dbReference>
<gene>
    <name evidence="1" type="ORF">AFUS01_LOCUS11578</name>
</gene>
<organism evidence="1 2">
    <name type="scientific">Allacma fusca</name>
    <dbReference type="NCBI Taxonomy" id="39272"/>
    <lineage>
        <taxon>Eukaryota</taxon>
        <taxon>Metazoa</taxon>
        <taxon>Ecdysozoa</taxon>
        <taxon>Arthropoda</taxon>
        <taxon>Hexapoda</taxon>
        <taxon>Collembola</taxon>
        <taxon>Symphypleona</taxon>
        <taxon>Sminthuridae</taxon>
        <taxon>Allacma</taxon>
    </lineage>
</organism>